<dbReference type="NCBIfam" id="NF010215">
    <property type="entry name" value="PRK13678.1-2"/>
    <property type="match status" value="1"/>
</dbReference>
<comment type="similarity">
    <text evidence="1 2">Belongs to the UPF0473 family.</text>
</comment>
<dbReference type="NCBIfam" id="NF010219">
    <property type="entry name" value="PRK13678.2-2"/>
    <property type="match status" value="1"/>
</dbReference>
<dbReference type="InterPro" id="IPR009711">
    <property type="entry name" value="UPF0473"/>
</dbReference>
<dbReference type="HAMAP" id="MF_01448">
    <property type="entry name" value="UPF0473"/>
    <property type="match status" value="1"/>
</dbReference>
<gene>
    <name evidence="4" type="ORF">ACFPYN_10250</name>
</gene>
<dbReference type="EMBL" id="JBHSRI010000018">
    <property type="protein sequence ID" value="MFC6039799.1"/>
    <property type="molecule type" value="Genomic_DNA"/>
</dbReference>
<feature type="region of interest" description="Disordered" evidence="3">
    <location>
        <begin position="89"/>
        <end position="109"/>
    </location>
</feature>
<dbReference type="NCBIfam" id="NF010221">
    <property type="entry name" value="PRK13678.2-4"/>
    <property type="match status" value="1"/>
</dbReference>
<dbReference type="RefSeq" id="WP_377733971.1">
    <property type="nucleotide sequence ID" value="NZ_JBHSRI010000018.1"/>
</dbReference>
<dbReference type="PANTHER" id="PTHR40066:SF1">
    <property type="entry name" value="UPF0473 PROTEIN CBO2561_CLC_2432"/>
    <property type="match status" value="1"/>
</dbReference>
<sequence length="109" mass="12694">MDHGQQNITVVDDNGTEQLCEILFTFESEEFSKSYVLYYPIGAEEDENEEIEIHASAFTPSEDGKDGELMPIENDDEWAMIEEMLNTFLEEEDEEGEEEEEVEEEEEEK</sequence>
<dbReference type="Pfam" id="PF06949">
    <property type="entry name" value="DUF1292"/>
    <property type="match status" value="1"/>
</dbReference>
<organism evidence="4 5">
    <name type="scientific">Paenisporosarcina macmurdoensis</name>
    <dbReference type="NCBI Taxonomy" id="212659"/>
    <lineage>
        <taxon>Bacteria</taxon>
        <taxon>Bacillati</taxon>
        <taxon>Bacillota</taxon>
        <taxon>Bacilli</taxon>
        <taxon>Bacillales</taxon>
        <taxon>Caryophanaceae</taxon>
        <taxon>Paenisporosarcina</taxon>
    </lineage>
</organism>
<name>A0ABW1L812_9BACL</name>
<evidence type="ECO:0000313" key="4">
    <source>
        <dbReference type="EMBL" id="MFC6039799.1"/>
    </source>
</evidence>
<evidence type="ECO:0000256" key="3">
    <source>
        <dbReference type="SAM" id="MobiDB-lite"/>
    </source>
</evidence>
<accession>A0ABW1L812</accession>
<dbReference type="Proteomes" id="UP001596170">
    <property type="component" value="Unassembled WGS sequence"/>
</dbReference>
<protein>
    <recommendedName>
        <fullName evidence="2">UPF0473 protein ACFPYN_10250</fullName>
    </recommendedName>
</protein>
<dbReference type="PANTHER" id="PTHR40066">
    <property type="entry name" value="UPF0473 PROTEIN CBO2561/CLC_2432"/>
    <property type="match status" value="1"/>
</dbReference>
<evidence type="ECO:0000256" key="2">
    <source>
        <dbReference type="HAMAP-Rule" id="MF_01448"/>
    </source>
</evidence>
<comment type="caution">
    <text evidence="4">The sequence shown here is derived from an EMBL/GenBank/DDBJ whole genome shotgun (WGS) entry which is preliminary data.</text>
</comment>
<reference evidence="5" key="1">
    <citation type="journal article" date="2019" name="Int. J. Syst. Evol. Microbiol.">
        <title>The Global Catalogue of Microorganisms (GCM) 10K type strain sequencing project: providing services to taxonomists for standard genome sequencing and annotation.</title>
        <authorList>
            <consortium name="The Broad Institute Genomics Platform"/>
            <consortium name="The Broad Institute Genome Sequencing Center for Infectious Disease"/>
            <person name="Wu L."/>
            <person name="Ma J."/>
        </authorList>
    </citation>
    <scope>NUCLEOTIDE SEQUENCE [LARGE SCALE GENOMIC DNA]</scope>
    <source>
        <strain evidence="5">CCUG 54527</strain>
    </source>
</reference>
<dbReference type="NCBIfam" id="NF010217">
    <property type="entry name" value="PRK13678.1-4"/>
    <property type="match status" value="1"/>
</dbReference>
<keyword evidence="5" id="KW-1185">Reference proteome</keyword>
<evidence type="ECO:0000313" key="5">
    <source>
        <dbReference type="Proteomes" id="UP001596170"/>
    </source>
</evidence>
<evidence type="ECO:0000256" key="1">
    <source>
        <dbReference type="ARBA" id="ARBA00008439"/>
    </source>
</evidence>
<proteinExistence type="inferred from homology"/>